<organism evidence="6 7">
    <name type="scientific">Candidatus Thermofonsia Clade 3 bacterium</name>
    <dbReference type="NCBI Taxonomy" id="2364212"/>
    <lineage>
        <taxon>Bacteria</taxon>
        <taxon>Bacillati</taxon>
        <taxon>Chloroflexota</taxon>
        <taxon>Candidatus Thermofontia</taxon>
        <taxon>Candidatus Thermofonsia Clade 3</taxon>
    </lineage>
</organism>
<proteinExistence type="predicted"/>
<dbReference type="Proteomes" id="UP000230790">
    <property type="component" value="Unassembled WGS sequence"/>
</dbReference>
<dbReference type="InterPro" id="IPR036640">
    <property type="entry name" value="ABC1_TM_sf"/>
</dbReference>
<evidence type="ECO:0000256" key="5">
    <source>
        <dbReference type="SAM" id="Phobius"/>
    </source>
</evidence>
<keyword evidence="4 5" id="KW-0472">Membrane</keyword>
<sequence length="94" mass="9722">MTSGSQSQSARPDFKNLGRAIAYLGRYRGVAIAAYAALLLSIGAQLLVPQLVQNILDAVTRGMMAQQLAQAPAAAQAAALHQAGMSAAELQSIL</sequence>
<keyword evidence="3 5" id="KW-1133">Transmembrane helix</keyword>
<evidence type="ECO:0000313" key="7">
    <source>
        <dbReference type="Proteomes" id="UP000230790"/>
    </source>
</evidence>
<comment type="subcellular location">
    <subcellularLocation>
        <location evidence="1">Cell membrane</location>
        <topology evidence="1">Multi-pass membrane protein</topology>
    </subcellularLocation>
</comment>
<dbReference type="SUPFAM" id="SSF90123">
    <property type="entry name" value="ABC transporter transmembrane region"/>
    <property type="match status" value="1"/>
</dbReference>
<keyword evidence="2 5" id="KW-0812">Transmembrane</keyword>
<comment type="caution">
    <text evidence="6">The sequence shown here is derived from an EMBL/GenBank/DDBJ whole genome shotgun (WGS) entry which is preliminary data.</text>
</comment>
<accession>A0A2M8Q6J2</accession>
<feature type="transmembrane region" description="Helical" evidence="5">
    <location>
        <begin position="29"/>
        <end position="48"/>
    </location>
</feature>
<name>A0A2M8Q6J2_9CHLR</name>
<dbReference type="GO" id="GO:0005524">
    <property type="term" value="F:ATP binding"/>
    <property type="evidence" value="ECO:0007669"/>
    <property type="project" value="UniProtKB-KW"/>
</dbReference>
<evidence type="ECO:0000256" key="4">
    <source>
        <dbReference type="ARBA" id="ARBA00023136"/>
    </source>
</evidence>
<dbReference type="GO" id="GO:0005886">
    <property type="term" value="C:plasma membrane"/>
    <property type="evidence" value="ECO:0007669"/>
    <property type="project" value="UniProtKB-SubCell"/>
</dbReference>
<feature type="non-terminal residue" evidence="6">
    <location>
        <position position="94"/>
    </location>
</feature>
<gene>
    <name evidence="6" type="ORF">CUN48_18930</name>
</gene>
<evidence type="ECO:0000256" key="3">
    <source>
        <dbReference type="ARBA" id="ARBA00022989"/>
    </source>
</evidence>
<keyword evidence="6" id="KW-0067">ATP-binding</keyword>
<evidence type="ECO:0000256" key="2">
    <source>
        <dbReference type="ARBA" id="ARBA00022692"/>
    </source>
</evidence>
<keyword evidence="6" id="KW-0547">Nucleotide-binding</keyword>
<protein>
    <submittedName>
        <fullName evidence="6">ABC transporter ATP-binding protein</fullName>
    </submittedName>
</protein>
<dbReference type="AlphaFoldDB" id="A0A2M8Q6J2"/>
<reference evidence="6 7" key="1">
    <citation type="submission" date="2017-11" db="EMBL/GenBank/DDBJ databases">
        <title>Evolution of Phototrophy in the Chloroflexi Phylum Driven by Horizontal Gene Transfer.</title>
        <authorList>
            <person name="Ward L.M."/>
            <person name="Hemp J."/>
            <person name="Shih P.M."/>
            <person name="Mcglynn S.E."/>
            <person name="Fischer W."/>
        </authorList>
    </citation>
    <scope>NUCLEOTIDE SEQUENCE [LARGE SCALE GENOMIC DNA]</scope>
    <source>
        <strain evidence="6">JP3_7</strain>
    </source>
</reference>
<evidence type="ECO:0000313" key="6">
    <source>
        <dbReference type="EMBL" id="PJF45429.1"/>
    </source>
</evidence>
<dbReference type="EMBL" id="PGTN01001100">
    <property type="protein sequence ID" value="PJF45429.1"/>
    <property type="molecule type" value="Genomic_DNA"/>
</dbReference>
<evidence type="ECO:0000256" key="1">
    <source>
        <dbReference type="ARBA" id="ARBA00004651"/>
    </source>
</evidence>